<dbReference type="InterPro" id="IPR058739">
    <property type="entry name" value="NicX"/>
</dbReference>
<dbReference type="Proteomes" id="UP001597024">
    <property type="component" value="Unassembled WGS sequence"/>
</dbReference>
<evidence type="ECO:0000313" key="2">
    <source>
        <dbReference type="EMBL" id="MFD0883452.1"/>
    </source>
</evidence>
<proteinExistence type="predicted"/>
<dbReference type="Pfam" id="PF26233">
    <property type="entry name" value="NicX"/>
    <property type="match status" value="1"/>
</dbReference>
<accession>A0ABW3DKM0</accession>
<name>A0ABW3DKM0_9ACTN</name>
<dbReference type="EMBL" id="JBHTHX010000039">
    <property type="protein sequence ID" value="MFD0883452.1"/>
    <property type="molecule type" value="Genomic_DNA"/>
</dbReference>
<evidence type="ECO:0000256" key="1">
    <source>
        <dbReference type="ARBA" id="ARBA00022723"/>
    </source>
</evidence>
<keyword evidence="2" id="KW-0645">Protease</keyword>
<dbReference type="SUPFAM" id="SSF144052">
    <property type="entry name" value="Thermophilic metalloprotease-like"/>
    <property type="match status" value="1"/>
</dbReference>
<keyword evidence="2" id="KW-0031">Aminopeptidase</keyword>
<dbReference type="GO" id="GO:0004177">
    <property type="term" value="F:aminopeptidase activity"/>
    <property type="evidence" value="ECO:0007669"/>
    <property type="project" value="UniProtKB-KW"/>
</dbReference>
<organism evidence="2 3">
    <name type="scientific">Streptosporangium algeriense</name>
    <dbReference type="NCBI Taxonomy" id="1682748"/>
    <lineage>
        <taxon>Bacteria</taxon>
        <taxon>Bacillati</taxon>
        <taxon>Actinomycetota</taxon>
        <taxon>Actinomycetes</taxon>
        <taxon>Streptosporangiales</taxon>
        <taxon>Streptosporangiaceae</taxon>
        <taxon>Streptosporangium</taxon>
    </lineage>
</organism>
<protein>
    <submittedName>
        <fullName evidence="2">Leucyl aminopeptidase</fullName>
    </submittedName>
</protein>
<evidence type="ECO:0000313" key="3">
    <source>
        <dbReference type="Proteomes" id="UP001597024"/>
    </source>
</evidence>
<dbReference type="PANTHER" id="PTHR34448:SF1">
    <property type="entry name" value="BLL6088 PROTEIN"/>
    <property type="match status" value="1"/>
</dbReference>
<reference evidence="3" key="1">
    <citation type="journal article" date="2019" name="Int. J. Syst. Evol. Microbiol.">
        <title>The Global Catalogue of Microorganisms (GCM) 10K type strain sequencing project: providing services to taxonomists for standard genome sequencing and annotation.</title>
        <authorList>
            <consortium name="The Broad Institute Genomics Platform"/>
            <consortium name="The Broad Institute Genome Sequencing Center for Infectious Disease"/>
            <person name="Wu L."/>
            <person name="Ma J."/>
        </authorList>
    </citation>
    <scope>NUCLEOTIDE SEQUENCE [LARGE SCALE GENOMIC DNA]</scope>
    <source>
        <strain evidence="3">CCUG 62974</strain>
    </source>
</reference>
<dbReference type="PANTHER" id="PTHR34448">
    <property type="entry name" value="AMINOPEPTIDASE"/>
    <property type="match status" value="1"/>
</dbReference>
<sequence>MTDFLDFIDLCEAQLKLSAVREGEHVAVVSRGDERLDYADAFMAAARRLGASTYQVRLPSGGAGGSLTALQVGATPLSGNPAAVEALKQSDLLIDLVFLLFSPEQMAIQATGTRILSVVEPVEVLRAMFPTPGQRERIDHGVELLRRASTLRVTSPAGTDVTYRLNTFPVVPEYGFNDRPGEWDHWPSGFLFTGGDEDGVDGTVVIAPGDIVFPFNDYVRTPITLTIEHGRIVDIRGELDALLLREYMASFGDPDAYGISHIGWGMHEKARRTSLAVDFKGIGMEARATYGNVLFSTGPNGELGGSNHTACHVDVPLHGCSLFLDEEPVIIDGDIVVPEMRAVR</sequence>
<dbReference type="InterPro" id="IPR052170">
    <property type="entry name" value="M29_Exopeptidase"/>
</dbReference>
<keyword evidence="1" id="KW-0479">Metal-binding</keyword>
<comment type="caution">
    <text evidence="2">The sequence shown here is derived from an EMBL/GenBank/DDBJ whole genome shotgun (WGS) entry which is preliminary data.</text>
</comment>
<gene>
    <name evidence="2" type="ORF">ACFQ08_02625</name>
</gene>
<keyword evidence="3" id="KW-1185">Reference proteome</keyword>
<keyword evidence="2" id="KW-0378">Hydrolase</keyword>